<sequence>MKVPRLRIAILECDEPVGKTKEKYGTYGGLFTELLNNGAKKLAESDEGRKPELEISSWDIVNKDVYPKLEDVDGILLTGSKYNSFDNDPWILRLVEFTREVLKQKRVRLIGVCFGHQIIGRAMDVKVDRSDKGWEVAVVKVQLTKKGKELFGLEDLHIHQMHRDIVYAYPDSVEHLGHTDRCDVQGMYEKNRLITVQGHPEFNGEVVSELLQRRHDQGIFNDEMYNDGMSRVQKHHDGVAVAVGFLKFLLET</sequence>
<dbReference type="PANTHER" id="PTHR42695">
    <property type="entry name" value="GLUTAMINE AMIDOTRANSFERASE YLR126C-RELATED"/>
    <property type="match status" value="1"/>
</dbReference>
<evidence type="ECO:0000259" key="1">
    <source>
        <dbReference type="Pfam" id="PF00117"/>
    </source>
</evidence>
<dbReference type="CDD" id="cd01741">
    <property type="entry name" value="GATase1_1"/>
    <property type="match status" value="1"/>
</dbReference>
<dbReference type="InterPro" id="IPR029062">
    <property type="entry name" value="Class_I_gatase-like"/>
</dbReference>
<dbReference type="Proteomes" id="UP001271007">
    <property type="component" value="Unassembled WGS sequence"/>
</dbReference>
<organism evidence="2 3">
    <name type="scientific">Extremus antarcticus</name>
    <dbReference type="NCBI Taxonomy" id="702011"/>
    <lineage>
        <taxon>Eukaryota</taxon>
        <taxon>Fungi</taxon>
        <taxon>Dikarya</taxon>
        <taxon>Ascomycota</taxon>
        <taxon>Pezizomycotina</taxon>
        <taxon>Dothideomycetes</taxon>
        <taxon>Dothideomycetidae</taxon>
        <taxon>Mycosphaerellales</taxon>
        <taxon>Extremaceae</taxon>
        <taxon>Extremus</taxon>
    </lineage>
</organism>
<gene>
    <name evidence="2" type="ORF">LTR09_005437</name>
</gene>
<dbReference type="GO" id="GO:0005634">
    <property type="term" value="C:nucleus"/>
    <property type="evidence" value="ECO:0007669"/>
    <property type="project" value="TreeGrafter"/>
</dbReference>
<dbReference type="PROSITE" id="PS51273">
    <property type="entry name" value="GATASE_TYPE_1"/>
    <property type="match status" value="1"/>
</dbReference>
<proteinExistence type="predicted"/>
<dbReference type="GO" id="GO:0005829">
    <property type="term" value="C:cytosol"/>
    <property type="evidence" value="ECO:0007669"/>
    <property type="project" value="TreeGrafter"/>
</dbReference>
<protein>
    <recommendedName>
        <fullName evidence="1">Glutamine amidotransferase domain-containing protein</fullName>
    </recommendedName>
</protein>
<dbReference type="SUPFAM" id="SSF52317">
    <property type="entry name" value="Class I glutamine amidotransferase-like"/>
    <property type="match status" value="1"/>
</dbReference>
<feature type="domain" description="Glutamine amidotransferase" evidence="1">
    <location>
        <begin position="53"/>
        <end position="205"/>
    </location>
</feature>
<reference evidence="2" key="1">
    <citation type="submission" date="2023-04" db="EMBL/GenBank/DDBJ databases">
        <title>Black Yeasts Isolated from many extreme environments.</title>
        <authorList>
            <person name="Coleine C."/>
            <person name="Stajich J.E."/>
            <person name="Selbmann L."/>
        </authorList>
    </citation>
    <scope>NUCLEOTIDE SEQUENCE</scope>
    <source>
        <strain evidence="2">CCFEE 5312</strain>
    </source>
</reference>
<evidence type="ECO:0000313" key="2">
    <source>
        <dbReference type="EMBL" id="KAK3053693.1"/>
    </source>
</evidence>
<name>A0AAJ0DH04_9PEZI</name>
<dbReference type="AlphaFoldDB" id="A0AAJ0DH04"/>
<dbReference type="Gene3D" id="3.40.50.880">
    <property type="match status" value="1"/>
</dbReference>
<dbReference type="InterPro" id="IPR044992">
    <property type="entry name" value="ChyE-like"/>
</dbReference>
<comment type="caution">
    <text evidence="2">The sequence shown here is derived from an EMBL/GenBank/DDBJ whole genome shotgun (WGS) entry which is preliminary data.</text>
</comment>
<evidence type="ECO:0000313" key="3">
    <source>
        <dbReference type="Proteomes" id="UP001271007"/>
    </source>
</evidence>
<keyword evidence="3" id="KW-1185">Reference proteome</keyword>
<dbReference type="EMBL" id="JAWDJX010000015">
    <property type="protein sequence ID" value="KAK3053693.1"/>
    <property type="molecule type" value="Genomic_DNA"/>
</dbReference>
<dbReference type="Pfam" id="PF00117">
    <property type="entry name" value="GATase"/>
    <property type="match status" value="1"/>
</dbReference>
<accession>A0AAJ0DH04</accession>
<dbReference type="InterPro" id="IPR017926">
    <property type="entry name" value="GATASE"/>
</dbReference>
<dbReference type="PANTHER" id="PTHR42695:SF5">
    <property type="entry name" value="GLUTAMINE AMIDOTRANSFERASE YLR126C-RELATED"/>
    <property type="match status" value="1"/>
</dbReference>